<dbReference type="InterPro" id="IPR016163">
    <property type="entry name" value="Ald_DH_C"/>
</dbReference>
<dbReference type="Gene3D" id="3.40.309.10">
    <property type="entry name" value="Aldehyde Dehydrogenase, Chain A, domain 2"/>
    <property type="match status" value="1"/>
</dbReference>
<protein>
    <submittedName>
        <fullName evidence="7">Aldehyde dehydrogenase</fullName>
    </submittedName>
</protein>
<gene>
    <name evidence="7" type="ORF">HZU44_11645</name>
</gene>
<dbReference type="AlphaFoldDB" id="A0A7D5YAR3"/>
<dbReference type="CDD" id="cd07105">
    <property type="entry name" value="ALDH_SaliADH"/>
    <property type="match status" value="1"/>
</dbReference>
<organism evidence="7">
    <name type="scientific">Micromonospora carbonacea</name>
    <dbReference type="NCBI Taxonomy" id="47853"/>
    <lineage>
        <taxon>Bacteria</taxon>
        <taxon>Bacillati</taxon>
        <taxon>Actinomycetota</taxon>
        <taxon>Actinomycetes</taxon>
        <taxon>Micromonosporales</taxon>
        <taxon>Micromonosporaceae</taxon>
        <taxon>Micromonospora</taxon>
    </lineage>
</organism>
<reference evidence="7" key="1">
    <citation type="submission" date="2020-08" db="EMBL/GenBank/DDBJ databases">
        <title>A bifunctional nitrone conjugated secondary metabolite targeting the ribosome.</title>
        <authorList>
            <person name="Limbrick E.M."/>
            <person name="Graf M."/>
            <person name="Derewacz D.K."/>
            <person name="Nguyen F."/>
            <person name="Spraggins J.M."/>
            <person name="Wieland M."/>
            <person name="Ynigez-Gutierrez A.E."/>
            <person name="Reisman B.J."/>
            <person name="Zinshteyn B."/>
            <person name="McCulloch K."/>
            <person name="Iverson T.M."/>
            <person name="Green R."/>
            <person name="Wilson D.N."/>
            <person name="Bachmann B.O."/>
        </authorList>
    </citation>
    <scope>NUCLEOTIDE SEQUENCE</scope>
    <source>
        <strain evidence="7">Africana</strain>
    </source>
</reference>
<dbReference type="GO" id="GO:0016620">
    <property type="term" value="F:oxidoreductase activity, acting on the aldehyde or oxo group of donors, NAD or NADP as acceptor"/>
    <property type="evidence" value="ECO:0007669"/>
    <property type="project" value="InterPro"/>
</dbReference>
<name>A0A7D5YAR3_9ACTN</name>
<dbReference type="PANTHER" id="PTHR42986">
    <property type="entry name" value="BENZALDEHYDE DEHYDROGENASE YFMT"/>
    <property type="match status" value="1"/>
</dbReference>
<dbReference type="Gene3D" id="3.40.605.10">
    <property type="entry name" value="Aldehyde Dehydrogenase, Chain A, domain 1"/>
    <property type="match status" value="1"/>
</dbReference>
<dbReference type="InterPro" id="IPR016162">
    <property type="entry name" value="Ald_DH_N"/>
</dbReference>
<keyword evidence="2 5" id="KW-0560">Oxidoreductase</keyword>
<dbReference type="InterPro" id="IPR016161">
    <property type="entry name" value="Ald_DH/histidinol_DH"/>
</dbReference>
<evidence type="ECO:0000256" key="4">
    <source>
        <dbReference type="PROSITE-ProRule" id="PRU10007"/>
    </source>
</evidence>
<dbReference type="PROSITE" id="PS00687">
    <property type="entry name" value="ALDEHYDE_DEHYDR_GLU"/>
    <property type="match status" value="1"/>
</dbReference>
<evidence type="ECO:0000259" key="6">
    <source>
        <dbReference type="Pfam" id="PF00171"/>
    </source>
</evidence>
<evidence type="ECO:0000313" key="7">
    <source>
        <dbReference type="EMBL" id="QLK00600.1"/>
    </source>
</evidence>
<dbReference type="EMBL" id="CP058905">
    <property type="protein sequence ID" value="QLK00600.1"/>
    <property type="molecule type" value="Genomic_DNA"/>
</dbReference>
<comment type="similarity">
    <text evidence="1 5">Belongs to the aldehyde dehydrogenase family.</text>
</comment>
<proteinExistence type="inferred from homology"/>
<evidence type="ECO:0000256" key="1">
    <source>
        <dbReference type="ARBA" id="ARBA00009986"/>
    </source>
</evidence>
<dbReference type="Pfam" id="PF00171">
    <property type="entry name" value="Aldedh"/>
    <property type="match status" value="1"/>
</dbReference>
<evidence type="ECO:0000256" key="5">
    <source>
        <dbReference type="RuleBase" id="RU003345"/>
    </source>
</evidence>
<keyword evidence="3" id="KW-0520">NAD</keyword>
<dbReference type="InterPro" id="IPR029510">
    <property type="entry name" value="Ald_DH_CS_GLU"/>
</dbReference>
<feature type="domain" description="Aldehyde dehydrogenase" evidence="6">
    <location>
        <begin position="16"/>
        <end position="476"/>
    </location>
</feature>
<dbReference type="PANTHER" id="PTHR42986:SF1">
    <property type="entry name" value="BENZALDEHYDE DEHYDROGENASE YFMT"/>
    <property type="match status" value="1"/>
</dbReference>
<dbReference type="FunFam" id="3.40.309.10:FF:000010">
    <property type="entry name" value="Gamma-aminobutyraldehyde dehydrogenase"/>
    <property type="match status" value="1"/>
</dbReference>
<accession>A0A7D5YAR3</accession>
<evidence type="ECO:0000256" key="2">
    <source>
        <dbReference type="ARBA" id="ARBA00023002"/>
    </source>
</evidence>
<sequence>MPDAIRTVDLLIGGRWTPAQSGRRTTKVRNVDNEPLSEVAAASRTDAAAAVDAAAAAKATWGTWSPGQRREVLQRAAGLLTERGDEIVGAMCQETGAVLSWCHFNLKLATDMLIEAAAQTYGIVGEVIPSDVPGMTALGVRQPVGVVVGLAPWNAPLILGMRAVALPLAYGNTVVLKASEEAPATHVAIAAALHDAGMPPGAINVVTNAPADAADIVDELVCHPQTRCINFTGSTSIGRIVGEKAGRHLKRVVLELGGKAPMLVLADADIPAAVRAAVAGSFLNQGQICMSTERIVVERTVADEFLDQLVVHAGRLTMGDPHEPSTELGPLVNQRAVDHVASLVADAQTKGAKVLIGGRADGLFYPPTVLRGVTPKMRVYSEESFGPVAAVIEVDGVDEAVRVANDTELGLASAVFSRDVANALQVARRIEAGICHINGASVHDEPQMPFGGVKASGWGRFGSRAALAEFTDLRWITISPLDRQYPLGPRVPSLSGI</sequence>
<dbReference type="SUPFAM" id="SSF53720">
    <property type="entry name" value="ALDH-like"/>
    <property type="match status" value="1"/>
</dbReference>
<evidence type="ECO:0000256" key="3">
    <source>
        <dbReference type="ARBA" id="ARBA00023027"/>
    </source>
</evidence>
<feature type="active site" evidence="4">
    <location>
        <position position="255"/>
    </location>
</feature>
<dbReference type="InterPro" id="IPR015590">
    <property type="entry name" value="Aldehyde_DH_dom"/>
</dbReference>